<dbReference type="GO" id="GO:0006508">
    <property type="term" value="P:proteolysis"/>
    <property type="evidence" value="ECO:0007669"/>
    <property type="project" value="InterPro"/>
</dbReference>
<keyword evidence="4" id="KW-1185">Reference proteome</keyword>
<protein>
    <recommendedName>
        <fullName evidence="2">Peptidase S9 prolyl oligopeptidase catalytic domain-containing protein</fullName>
    </recommendedName>
</protein>
<dbReference type="InterPro" id="IPR029058">
    <property type="entry name" value="AB_hydrolase_fold"/>
</dbReference>
<accession>A0A9P4TB95</accession>
<dbReference type="OrthoDB" id="449091at2759"/>
<dbReference type="Gene3D" id="3.40.50.1820">
    <property type="entry name" value="alpha/beta hydrolase"/>
    <property type="match status" value="1"/>
</dbReference>
<evidence type="ECO:0000313" key="4">
    <source>
        <dbReference type="Proteomes" id="UP000801428"/>
    </source>
</evidence>
<sequence>MQLRSTSRGTRESTHTEVDVVAIGTREATWGADPLEFEGGFRSLEYDPKASFRSSLPTDGAARWNVTSAKTFDSTHSVNSSLSIGYSNVDWDFLKSIYGWAAVQYQAWARGELIVGGNETQAVILHTDAILEFWVNNTHYFGGDFYSYRNAPPVLHLDPGRHRIDLRLARDVRAFGGILEPTIDVVVGVEKVSGSLDLAKPGILMSDVIDGYLATPQGSISLRNSGTRDIEITGIHPANVSTNFSTVFPLLRLSTGDQMLVARDAEGIMSAESMHDTADKSNVRIAAGQTRSVAFNITLSPKNASSIAYNVTYEIVGTGKTSSLEVTQTLNHVSTYHPHKITYLHPGGTVSYAMLRPPAKNATCKHKQNKLPVLLALHGAGLEADDPMVTEALDPVSDLCAWVVFATGVTPWSGDDWHNWGFADVEAAIDAIPSWISSSRWLGPGVDTNRWIVSGHSNGGQGTWYTTTHRPDKVLAAIPVSGYSSIQKYVPYELWQPADPRRTSVISAALNSYRHEMLMDNIRGIPIQVQHGEIDDNVPAYHSRLLALQLQFAGTNASYNEVPNQNHWWDDIMTTPELIEFYHKQVSNMEKLPRELEEFDIVVGDPGDMGSKGGVKVTQLEDPGNYGRVHVRGRTVKTSNVLSIEFGPPFWKDTVVIDGQTLDFTAATNKERLSVHLSRNVWIVQDTTTLEESHGRHGRQLGSMTAILRTHGPVTIHHPDSANASHLALQVSRNLQQYFRANSMLLAGNAKTRSDSTTGNVIRLAIGAAASSTTADFPIKVSSSGVSIRDYRGREQSYSEARGAAWLQPLDSERLELVLWGADDEGLGQAARLIPMLTGVGQPDFVVLSEKAKWKGLDGVLALGFFDSEWQVTPSSFVS</sequence>
<keyword evidence="1" id="KW-0732">Signal</keyword>
<comment type="caution">
    <text evidence="3">The sequence shown here is derived from an EMBL/GenBank/DDBJ whole genome shotgun (WGS) entry which is preliminary data.</text>
</comment>
<evidence type="ECO:0000256" key="1">
    <source>
        <dbReference type="ARBA" id="ARBA00022729"/>
    </source>
</evidence>
<dbReference type="PANTHER" id="PTHR43037:SF4">
    <property type="entry name" value="PEPTIDASE S9 PROLYL OLIGOPEPTIDASE CATALYTIC DOMAIN-CONTAINING PROTEIN"/>
    <property type="match status" value="1"/>
</dbReference>
<dbReference type="Proteomes" id="UP000801428">
    <property type="component" value="Unassembled WGS sequence"/>
</dbReference>
<proteinExistence type="predicted"/>
<feature type="domain" description="Peptidase S9 prolyl oligopeptidase catalytic" evidence="2">
    <location>
        <begin position="420"/>
        <end position="569"/>
    </location>
</feature>
<evidence type="ECO:0000313" key="3">
    <source>
        <dbReference type="EMBL" id="KAF3000888.1"/>
    </source>
</evidence>
<gene>
    <name evidence="3" type="ORF">E8E13_007901</name>
</gene>
<evidence type="ECO:0000259" key="2">
    <source>
        <dbReference type="Pfam" id="PF00326"/>
    </source>
</evidence>
<reference evidence="3" key="1">
    <citation type="submission" date="2019-04" db="EMBL/GenBank/DDBJ databases">
        <title>Sequencing of skin fungus with MAO and IRED activity.</title>
        <authorList>
            <person name="Marsaioli A.J."/>
            <person name="Bonatto J.M.C."/>
            <person name="Reis Junior O."/>
        </authorList>
    </citation>
    <scope>NUCLEOTIDE SEQUENCE</scope>
    <source>
        <strain evidence="3">30M1</strain>
    </source>
</reference>
<organism evidence="3 4">
    <name type="scientific">Curvularia kusanoi</name>
    <name type="common">Cochliobolus kusanoi</name>
    <dbReference type="NCBI Taxonomy" id="90978"/>
    <lineage>
        <taxon>Eukaryota</taxon>
        <taxon>Fungi</taxon>
        <taxon>Dikarya</taxon>
        <taxon>Ascomycota</taxon>
        <taxon>Pezizomycotina</taxon>
        <taxon>Dothideomycetes</taxon>
        <taxon>Pleosporomycetidae</taxon>
        <taxon>Pleosporales</taxon>
        <taxon>Pleosporineae</taxon>
        <taxon>Pleosporaceae</taxon>
        <taxon>Curvularia</taxon>
    </lineage>
</organism>
<dbReference type="EMBL" id="SWKU01000014">
    <property type="protein sequence ID" value="KAF3000888.1"/>
    <property type="molecule type" value="Genomic_DNA"/>
</dbReference>
<dbReference type="SUPFAM" id="SSF53474">
    <property type="entry name" value="alpha/beta-Hydrolases"/>
    <property type="match status" value="1"/>
</dbReference>
<name>A0A9P4TB95_CURKU</name>
<dbReference type="PANTHER" id="PTHR43037">
    <property type="entry name" value="UNNAMED PRODUCT-RELATED"/>
    <property type="match status" value="1"/>
</dbReference>
<dbReference type="InterPro" id="IPR050955">
    <property type="entry name" value="Plant_Biomass_Hydrol_Est"/>
</dbReference>
<dbReference type="Pfam" id="PF00326">
    <property type="entry name" value="Peptidase_S9"/>
    <property type="match status" value="1"/>
</dbReference>
<dbReference type="InterPro" id="IPR001375">
    <property type="entry name" value="Peptidase_S9_cat"/>
</dbReference>
<dbReference type="AlphaFoldDB" id="A0A9P4TB95"/>
<dbReference type="GO" id="GO:0008236">
    <property type="term" value="F:serine-type peptidase activity"/>
    <property type="evidence" value="ECO:0007669"/>
    <property type="project" value="InterPro"/>
</dbReference>